<protein>
    <recommendedName>
        <fullName evidence="1">F-box domain-containing protein</fullName>
    </recommendedName>
</protein>
<dbReference type="PANTHER" id="PTHR31293">
    <property type="entry name" value="RNI-LIKE SUPERFAMILY PROTEIN"/>
    <property type="match status" value="1"/>
</dbReference>
<evidence type="ECO:0000259" key="1">
    <source>
        <dbReference type="Pfam" id="PF00646"/>
    </source>
</evidence>
<keyword evidence="3" id="KW-1185">Reference proteome</keyword>
<evidence type="ECO:0000313" key="2">
    <source>
        <dbReference type="EMBL" id="KAF6159369.1"/>
    </source>
</evidence>
<comment type="caution">
    <text evidence="2">The sequence shown here is derived from an EMBL/GenBank/DDBJ whole genome shotgun (WGS) entry which is preliminary data.</text>
</comment>
<dbReference type="AlphaFoldDB" id="A0A7J7MWQ2"/>
<dbReference type="Pfam" id="PF00646">
    <property type="entry name" value="F-box"/>
    <property type="match status" value="1"/>
</dbReference>
<reference evidence="2 3" key="1">
    <citation type="journal article" date="2020" name="IScience">
        <title>Genome Sequencing of the Endangered Kingdonia uniflora (Circaeasteraceae, Ranunculales) Reveals Potential Mechanisms of Evolutionary Specialization.</title>
        <authorList>
            <person name="Sun Y."/>
            <person name="Deng T."/>
            <person name="Zhang A."/>
            <person name="Moore M.J."/>
            <person name="Landis J.B."/>
            <person name="Lin N."/>
            <person name="Zhang H."/>
            <person name="Zhang X."/>
            <person name="Huang J."/>
            <person name="Zhang X."/>
            <person name="Sun H."/>
            <person name="Wang H."/>
        </authorList>
    </citation>
    <scope>NUCLEOTIDE SEQUENCE [LARGE SCALE GENOMIC DNA]</scope>
    <source>
        <strain evidence="2">TB1705</strain>
        <tissue evidence="2">Leaf</tissue>
    </source>
</reference>
<dbReference type="OrthoDB" id="1434110at2759"/>
<dbReference type="SUPFAM" id="SSF81383">
    <property type="entry name" value="F-box domain"/>
    <property type="match status" value="1"/>
</dbReference>
<accession>A0A7J7MWQ2</accession>
<dbReference type="InterPro" id="IPR001810">
    <property type="entry name" value="F-box_dom"/>
</dbReference>
<name>A0A7J7MWQ2_9MAGN</name>
<dbReference type="PANTHER" id="PTHR31293:SF12">
    <property type="entry name" value="RNI-LIKE SUPERFAMILY PROTEIN"/>
    <property type="match status" value="1"/>
</dbReference>
<evidence type="ECO:0000313" key="3">
    <source>
        <dbReference type="Proteomes" id="UP000541444"/>
    </source>
</evidence>
<proteinExistence type="predicted"/>
<organism evidence="2 3">
    <name type="scientific">Kingdonia uniflora</name>
    <dbReference type="NCBI Taxonomy" id="39325"/>
    <lineage>
        <taxon>Eukaryota</taxon>
        <taxon>Viridiplantae</taxon>
        <taxon>Streptophyta</taxon>
        <taxon>Embryophyta</taxon>
        <taxon>Tracheophyta</taxon>
        <taxon>Spermatophyta</taxon>
        <taxon>Magnoliopsida</taxon>
        <taxon>Ranunculales</taxon>
        <taxon>Circaeasteraceae</taxon>
        <taxon>Kingdonia</taxon>
    </lineage>
</organism>
<dbReference type="Proteomes" id="UP000541444">
    <property type="component" value="Unassembled WGS sequence"/>
</dbReference>
<feature type="domain" description="F-box" evidence="1">
    <location>
        <begin position="14"/>
        <end position="49"/>
    </location>
</feature>
<sequence>MEEGTATINHFDGLADHLLSPIVSFLTLKDTFSTSFLSRSWRYLWRSIPNMVFDHPSTVRELRDIPNLVDTVIGLRDGLKVSKFHYFTCFGESDGNHIDSWFDFAVAHFVEDLRLEFLSDLEFDDLYYYYNPCSKRTI</sequence>
<dbReference type="EMBL" id="JACGCM010001193">
    <property type="protein sequence ID" value="KAF6159369.1"/>
    <property type="molecule type" value="Genomic_DNA"/>
</dbReference>
<dbReference type="InterPro" id="IPR055294">
    <property type="entry name" value="FBL60-like"/>
</dbReference>
<dbReference type="InterPro" id="IPR036047">
    <property type="entry name" value="F-box-like_dom_sf"/>
</dbReference>
<gene>
    <name evidence="2" type="ORF">GIB67_032140</name>
</gene>